<dbReference type="InterPro" id="IPR042261">
    <property type="entry name" value="Lsr2-like_dimerization"/>
</dbReference>
<gene>
    <name evidence="2" type="ORF">LX12_002232</name>
</gene>
<accession>A0ABT1H2P7</accession>
<feature type="domain" description="Lsr2 dimerization" evidence="1">
    <location>
        <begin position="16"/>
        <end position="55"/>
    </location>
</feature>
<name>A0ABT1H2P7_9NOCA</name>
<evidence type="ECO:0000313" key="3">
    <source>
        <dbReference type="Proteomes" id="UP001205740"/>
    </source>
</evidence>
<dbReference type="InterPro" id="IPR024412">
    <property type="entry name" value="Lsr2_dim_dom"/>
</dbReference>
<proteinExistence type="predicted"/>
<dbReference type="Gene3D" id="3.30.60.230">
    <property type="entry name" value="Lsr2, dimerization domain"/>
    <property type="match status" value="1"/>
</dbReference>
<evidence type="ECO:0000313" key="2">
    <source>
        <dbReference type="EMBL" id="MCP2161037.1"/>
    </source>
</evidence>
<dbReference type="EMBL" id="JAMTCG010000004">
    <property type="protein sequence ID" value="MCP2161037.1"/>
    <property type="molecule type" value="Genomic_DNA"/>
</dbReference>
<keyword evidence="3" id="KW-1185">Reference proteome</keyword>
<reference evidence="2 3" key="1">
    <citation type="submission" date="2022-06" db="EMBL/GenBank/DDBJ databases">
        <title>Genomic Encyclopedia of Archaeal and Bacterial Type Strains, Phase II (KMG-II): from individual species to whole genera.</title>
        <authorList>
            <person name="Goeker M."/>
        </authorList>
    </citation>
    <scope>NUCLEOTIDE SEQUENCE [LARGE SCALE GENOMIC DNA]</scope>
    <source>
        <strain evidence="2 3">DSM 45037</strain>
    </source>
</reference>
<evidence type="ECO:0000259" key="1">
    <source>
        <dbReference type="Pfam" id="PF11774"/>
    </source>
</evidence>
<dbReference type="Pfam" id="PF11774">
    <property type="entry name" value="Lsr2"/>
    <property type="match status" value="1"/>
</dbReference>
<dbReference type="Proteomes" id="UP001205740">
    <property type="component" value="Unassembled WGS sequence"/>
</dbReference>
<protein>
    <submittedName>
        <fullName evidence="2">Lsr2 protein</fullName>
    </submittedName>
</protein>
<sequence>MGHIDEVGEAREARAHDETIRYGFDGVEYALTVSAEEAARFRAEIEPYLRASRPVRARRAG</sequence>
<comment type="caution">
    <text evidence="2">The sequence shown here is derived from an EMBL/GenBank/DDBJ whole genome shotgun (WGS) entry which is preliminary data.</text>
</comment>
<organism evidence="2 3">
    <name type="scientific">Williamsia serinedens</name>
    <dbReference type="NCBI Taxonomy" id="391736"/>
    <lineage>
        <taxon>Bacteria</taxon>
        <taxon>Bacillati</taxon>
        <taxon>Actinomycetota</taxon>
        <taxon>Actinomycetes</taxon>
        <taxon>Mycobacteriales</taxon>
        <taxon>Nocardiaceae</taxon>
        <taxon>Williamsia</taxon>
    </lineage>
</organism>
<dbReference type="RefSeq" id="WP_253654636.1">
    <property type="nucleotide sequence ID" value="NZ_BAAAOE010000002.1"/>
</dbReference>